<evidence type="ECO:0000313" key="1">
    <source>
        <dbReference type="EMBL" id="KFD55962.1"/>
    </source>
</evidence>
<accession>A0A085NFN5</accession>
<name>A0A085NFN5_9BILA</name>
<protein>
    <submittedName>
        <fullName evidence="2">Uncharacterized protein</fullName>
    </submittedName>
</protein>
<dbReference type="Proteomes" id="UP000030764">
    <property type="component" value="Unassembled WGS sequence"/>
</dbReference>
<reference evidence="2 3" key="1">
    <citation type="journal article" date="2014" name="Nat. Genet.">
        <title>Genome and transcriptome of the porcine whipworm Trichuris suis.</title>
        <authorList>
            <person name="Jex A.R."/>
            <person name="Nejsum P."/>
            <person name="Schwarz E.M."/>
            <person name="Hu L."/>
            <person name="Young N.D."/>
            <person name="Hall R.S."/>
            <person name="Korhonen P.K."/>
            <person name="Liao S."/>
            <person name="Thamsborg S."/>
            <person name="Xia J."/>
            <person name="Xu P."/>
            <person name="Wang S."/>
            <person name="Scheerlinck J.P."/>
            <person name="Hofmann A."/>
            <person name="Sternberg P.W."/>
            <person name="Wang J."/>
            <person name="Gasser R.B."/>
        </authorList>
    </citation>
    <scope>NUCLEOTIDE SEQUENCE [LARGE SCALE GENOMIC DNA]</scope>
    <source>
        <strain evidence="2">DCEP-RM93F</strain>
        <strain evidence="1">DCEP-RM93M</strain>
    </source>
</reference>
<evidence type="ECO:0000313" key="2">
    <source>
        <dbReference type="EMBL" id="KFD68281.1"/>
    </source>
</evidence>
<keyword evidence="3" id="KW-1185">Reference proteome</keyword>
<dbReference type="EMBL" id="KL367506">
    <property type="protein sequence ID" value="KFD68281.1"/>
    <property type="molecule type" value="Genomic_DNA"/>
</dbReference>
<evidence type="ECO:0000313" key="3">
    <source>
        <dbReference type="Proteomes" id="UP000030764"/>
    </source>
</evidence>
<organism evidence="2">
    <name type="scientific">Trichuris suis</name>
    <name type="common">pig whipworm</name>
    <dbReference type="NCBI Taxonomy" id="68888"/>
    <lineage>
        <taxon>Eukaryota</taxon>
        <taxon>Metazoa</taxon>
        <taxon>Ecdysozoa</taxon>
        <taxon>Nematoda</taxon>
        <taxon>Enoplea</taxon>
        <taxon>Dorylaimia</taxon>
        <taxon>Trichinellida</taxon>
        <taxon>Trichuridae</taxon>
        <taxon>Trichuris</taxon>
    </lineage>
</organism>
<gene>
    <name evidence="1" type="ORF">M513_03086</name>
    <name evidence="2" type="ORF">M514_03086</name>
</gene>
<sequence length="153" mass="17205">MDRFPYLLIIKTVITQEMLFRLVVEEFISKEVAILRVREYSEIARLVRSSATKGFLWLVCELFIMRSGQVVLSAQTCLRQTATLKHYASLCSIFMVNTSDSKGGAGRPRVALDCSCMPMVNLATVSAKRPTDPEQKVVLGPQTDYAELTLERP</sequence>
<dbReference type="Proteomes" id="UP000030758">
    <property type="component" value="Unassembled WGS sequence"/>
</dbReference>
<dbReference type="AlphaFoldDB" id="A0A085NFN5"/>
<proteinExistence type="predicted"/>
<dbReference type="EMBL" id="KL363196">
    <property type="protein sequence ID" value="KFD55962.1"/>
    <property type="molecule type" value="Genomic_DNA"/>
</dbReference>